<evidence type="ECO:0000313" key="2">
    <source>
        <dbReference type="EMBL" id="OKH27648.1"/>
    </source>
</evidence>
<keyword evidence="3" id="KW-1185">Reference proteome</keyword>
<sequence length="98" mass="11158">MHPQLRIYRLFQKWCQLRLNLLRELLFVGVPIGVSITFKYGLVLIMTYLMGTDVLAAHQIEMSFATTARVGQWLGWQNLEGIRRAGFVSSGIVIGGQY</sequence>
<feature type="transmembrane region" description="Helical" evidence="1">
    <location>
        <begin position="21"/>
        <end position="49"/>
    </location>
</feature>
<dbReference type="OrthoDB" id="9780160at2"/>
<keyword evidence="1" id="KW-0472">Membrane</keyword>
<dbReference type="STRING" id="247279.NIES1031_06910"/>
<keyword evidence="1" id="KW-1133">Transmembrane helix</keyword>
<organism evidence="2 3">
    <name type="scientific">Chroogloeocystis siderophila 5.2 s.c.1</name>
    <dbReference type="NCBI Taxonomy" id="247279"/>
    <lineage>
        <taxon>Bacteria</taxon>
        <taxon>Bacillati</taxon>
        <taxon>Cyanobacteriota</taxon>
        <taxon>Cyanophyceae</taxon>
        <taxon>Oscillatoriophycideae</taxon>
        <taxon>Chroococcales</taxon>
        <taxon>Chroococcaceae</taxon>
        <taxon>Chroogloeocystis</taxon>
    </lineage>
</organism>
<keyword evidence="1" id="KW-0812">Transmembrane</keyword>
<dbReference type="RefSeq" id="WP_073548748.1">
    <property type="nucleotide sequence ID" value="NZ_CAWMVK010000039.1"/>
</dbReference>
<gene>
    <name evidence="2" type="ORF">NIES1031_06910</name>
</gene>
<protein>
    <submittedName>
        <fullName evidence="2">Uncharacterized protein</fullName>
    </submittedName>
</protein>
<name>A0A1U7HVL5_9CHRO</name>
<reference evidence="2 3" key="1">
    <citation type="submission" date="2016-11" db="EMBL/GenBank/DDBJ databases">
        <title>Draft Genome Sequences of Nine Cyanobacterial Strains from Diverse Habitats.</title>
        <authorList>
            <person name="Zhu T."/>
            <person name="Hou S."/>
            <person name="Lu X."/>
            <person name="Hess W.R."/>
        </authorList>
    </citation>
    <scope>NUCLEOTIDE SEQUENCE [LARGE SCALE GENOMIC DNA]</scope>
    <source>
        <strain evidence="2 3">5.2 s.c.1</strain>
    </source>
</reference>
<dbReference type="Proteomes" id="UP000185984">
    <property type="component" value="Unassembled WGS sequence"/>
</dbReference>
<evidence type="ECO:0000256" key="1">
    <source>
        <dbReference type="SAM" id="Phobius"/>
    </source>
</evidence>
<proteinExistence type="predicted"/>
<accession>A0A1U7HVL5</accession>
<dbReference type="AlphaFoldDB" id="A0A1U7HVL5"/>
<comment type="caution">
    <text evidence="2">The sequence shown here is derived from an EMBL/GenBank/DDBJ whole genome shotgun (WGS) entry which is preliminary data.</text>
</comment>
<evidence type="ECO:0000313" key="3">
    <source>
        <dbReference type="Proteomes" id="UP000185984"/>
    </source>
</evidence>
<dbReference type="EMBL" id="MRCC01000005">
    <property type="protein sequence ID" value="OKH27648.1"/>
    <property type="molecule type" value="Genomic_DNA"/>
</dbReference>